<proteinExistence type="predicted"/>
<evidence type="ECO:0000313" key="1">
    <source>
        <dbReference type="EMBL" id="KLT44265.1"/>
    </source>
</evidence>
<evidence type="ECO:0000313" key="2">
    <source>
        <dbReference type="Proteomes" id="UP000053611"/>
    </source>
</evidence>
<dbReference type="OrthoDB" id="2576580at2759"/>
<accession>A0A0J0XT61</accession>
<keyword evidence="2" id="KW-1185">Reference proteome</keyword>
<gene>
    <name evidence="1" type="ORF">CC85DRAFT_291053</name>
</gene>
<sequence length="191" mass="20356">MACETQTTGAASRACAEIPANMFGIKYNGTLQAAPGHGYRIRLHDFANDSIIYAKSELFEIKAVGADPTIPVPWGSSQPSATSTIDISNIITQGLVPSVGTAAPGAAATELAGESPLTDTRINFPTMLDWWVVGALNQVEWTFVHPSKDAEEVTMDLILDNLDTTLCPEPVKVTSVRAHWGKWGGTSQLEG</sequence>
<name>A0A0J0XT61_9TREE</name>
<reference evidence="1 2" key="1">
    <citation type="submission" date="2015-03" db="EMBL/GenBank/DDBJ databases">
        <title>Genomics and transcriptomics of the oil-accumulating basidiomycete yeast T. oleaginosus allow insights into substrate utilization and the diverse evolutionary trajectories of mating systems in fungi.</title>
        <authorList>
            <consortium name="DOE Joint Genome Institute"/>
            <person name="Kourist R."/>
            <person name="Kracht O."/>
            <person name="Bracharz F."/>
            <person name="Lipzen A."/>
            <person name="Nolan M."/>
            <person name="Ohm R."/>
            <person name="Grigoriev I."/>
            <person name="Sun S."/>
            <person name="Heitman J."/>
            <person name="Bruck T."/>
            <person name="Nowrousian M."/>
        </authorList>
    </citation>
    <scope>NUCLEOTIDE SEQUENCE [LARGE SCALE GENOMIC DNA]</scope>
    <source>
        <strain evidence="1 2">IBC0246</strain>
    </source>
</reference>
<dbReference type="AlphaFoldDB" id="A0A0J0XT61"/>
<dbReference type="Proteomes" id="UP000053611">
    <property type="component" value="Unassembled WGS sequence"/>
</dbReference>
<dbReference type="EMBL" id="KQ087188">
    <property type="protein sequence ID" value="KLT44265.1"/>
    <property type="molecule type" value="Genomic_DNA"/>
</dbReference>
<protein>
    <submittedName>
        <fullName evidence="1">Uncharacterized protein</fullName>
    </submittedName>
</protein>
<organism evidence="1 2">
    <name type="scientific">Cutaneotrichosporon oleaginosum</name>
    <dbReference type="NCBI Taxonomy" id="879819"/>
    <lineage>
        <taxon>Eukaryota</taxon>
        <taxon>Fungi</taxon>
        <taxon>Dikarya</taxon>
        <taxon>Basidiomycota</taxon>
        <taxon>Agaricomycotina</taxon>
        <taxon>Tremellomycetes</taxon>
        <taxon>Trichosporonales</taxon>
        <taxon>Trichosporonaceae</taxon>
        <taxon>Cutaneotrichosporon</taxon>
    </lineage>
</organism>
<dbReference type="GeneID" id="28985369"/>